<proteinExistence type="predicted"/>
<evidence type="ECO:0000256" key="1">
    <source>
        <dbReference type="SAM" id="Phobius"/>
    </source>
</evidence>
<evidence type="ECO:0000313" key="3">
    <source>
        <dbReference type="Proteomes" id="UP001265259"/>
    </source>
</evidence>
<keyword evidence="1" id="KW-0472">Membrane</keyword>
<dbReference type="RefSeq" id="WP_311688554.1">
    <property type="nucleotide sequence ID" value="NZ_JAVRHL010000001.1"/>
</dbReference>
<protein>
    <submittedName>
        <fullName evidence="2">Uncharacterized protein</fullName>
    </submittedName>
</protein>
<evidence type="ECO:0000313" key="2">
    <source>
        <dbReference type="EMBL" id="MDT0681122.1"/>
    </source>
</evidence>
<keyword evidence="3" id="KW-1185">Reference proteome</keyword>
<feature type="transmembrane region" description="Helical" evidence="1">
    <location>
        <begin position="25"/>
        <end position="43"/>
    </location>
</feature>
<organism evidence="2 3">
    <name type="scientific">Tropicimonas omnivorans</name>
    <dbReference type="NCBI Taxonomy" id="3075590"/>
    <lineage>
        <taxon>Bacteria</taxon>
        <taxon>Pseudomonadati</taxon>
        <taxon>Pseudomonadota</taxon>
        <taxon>Alphaproteobacteria</taxon>
        <taxon>Rhodobacterales</taxon>
        <taxon>Roseobacteraceae</taxon>
        <taxon>Tropicimonas</taxon>
    </lineage>
</organism>
<dbReference type="Proteomes" id="UP001265259">
    <property type="component" value="Unassembled WGS sequence"/>
</dbReference>
<feature type="transmembrane region" description="Helical" evidence="1">
    <location>
        <begin position="80"/>
        <end position="99"/>
    </location>
</feature>
<comment type="caution">
    <text evidence="2">The sequence shown here is derived from an EMBL/GenBank/DDBJ whole genome shotgun (WGS) entry which is preliminary data.</text>
</comment>
<dbReference type="EMBL" id="JAVRHL010000001">
    <property type="protein sequence ID" value="MDT0681122.1"/>
    <property type="molecule type" value="Genomic_DNA"/>
</dbReference>
<keyword evidence="1" id="KW-0812">Transmembrane</keyword>
<sequence length="289" mass="30184">MRRPLTVIATLLFYAAPVAAGAGGAPYWSIGVFAALGAVWLGVSRPGRPAGALLLAFPVVALGAAVLLAAGITVHDVLDLPVLPVLPFAVLSLLAIVLMRAARRGDARIAPVDREIAAHVDGVIVRAEAEGRQPSEPVLRALARLDSLPEVAPRLGHVEDALTPLLLDPGEAPAGMDRLLARHDSTRAPRDRLAVVLLATHPVAVPRLAGRGDVPRAFETVVGAADAPLLWQFADCSDALLDVLPDAAAGMPRPARLDDIAGQIAARHPEEAEALTRLARRLETLGETA</sequence>
<name>A0ABU3DBP0_9RHOB</name>
<feature type="transmembrane region" description="Helical" evidence="1">
    <location>
        <begin position="50"/>
        <end position="74"/>
    </location>
</feature>
<accession>A0ABU3DBP0</accession>
<reference evidence="2 3" key="1">
    <citation type="submission" date="2023-09" db="EMBL/GenBank/DDBJ databases">
        <authorList>
            <person name="Rey-Velasco X."/>
        </authorList>
    </citation>
    <scope>NUCLEOTIDE SEQUENCE [LARGE SCALE GENOMIC DNA]</scope>
    <source>
        <strain evidence="2 3">F158</strain>
    </source>
</reference>
<gene>
    <name evidence="2" type="ORF">RM543_00375</name>
</gene>
<keyword evidence="1" id="KW-1133">Transmembrane helix</keyword>